<comment type="caution">
    <text evidence="2">The sequence shown here is derived from an EMBL/GenBank/DDBJ whole genome shotgun (WGS) entry which is preliminary data.</text>
</comment>
<proteinExistence type="predicted"/>
<dbReference type="AlphaFoldDB" id="A0AAD7E7K8"/>
<dbReference type="EMBL" id="JARIHO010000125">
    <property type="protein sequence ID" value="KAJ7301854.1"/>
    <property type="molecule type" value="Genomic_DNA"/>
</dbReference>
<reference evidence="2" key="1">
    <citation type="submission" date="2023-03" db="EMBL/GenBank/DDBJ databases">
        <title>Massive genome expansion in bonnet fungi (Mycena s.s.) driven by repeated elements and novel gene families across ecological guilds.</title>
        <authorList>
            <consortium name="Lawrence Berkeley National Laboratory"/>
            <person name="Harder C.B."/>
            <person name="Miyauchi S."/>
            <person name="Viragh M."/>
            <person name="Kuo A."/>
            <person name="Thoen E."/>
            <person name="Andreopoulos B."/>
            <person name="Lu D."/>
            <person name="Skrede I."/>
            <person name="Drula E."/>
            <person name="Henrissat B."/>
            <person name="Morin E."/>
            <person name="Kohler A."/>
            <person name="Barry K."/>
            <person name="LaButti K."/>
            <person name="Morin E."/>
            <person name="Salamov A."/>
            <person name="Lipzen A."/>
            <person name="Mereny Z."/>
            <person name="Hegedus B."/>
            <person name="Baldrian P."/>
            <person name="Stursova M."/>
            <person name="Weitz H."/>
            <person name="Taylor A."/>
            <person name="Grigoriev I.V."/>
            <person name="Nagy L.G."/>
            <person name="Martin F."/>
            <person name="Kauserud H."/>
        </authorList>
    </citation>
    <scope>NUCLEOTIDE SEQUENCE</scope>
    <source>
        <strain evidence="2">CBHHK002</strain>
    </source>
</reference>
<organism evidence="2 3">
    <name type="scientific">Mycena albidolilacea</name>
    <dbReference type="NCBI Taxonomy" id="1033008"/>
    <lineage>
        <taxon>Eukaryota</taxon>
        <taxon>Fungi</taxon>
        <taxon>Dikarya</taxon>
        <taxon>Basidiomycota</taxon>
        <taxon>Agaricomycotina</taxon>
        <taxon>Agaricomycetes</taxon>
        <taxon>Agaricomycetidae</taxon>
        <taxon>Agaricales</taxon>
        <taxon>Marasmiineae</taxon>
        <taxon>Mycenaceae</taxon>
        <taxon>Mycena</taxon>
    </lineage>
</organism>
<protein>
    <submittedName>
        <fullName evidence="2">Uncharacterized protein</fullName>
    </submittedName>
</protein>
<evidence type="ECO:0000256" key="1">
    <source>
        <dbReference type="SAM" id="MobiDB-lite"/>
    </source>
</evidence>
<evidence type="ECO:0000313" key="2">
    <source>
        <dbReference type="EMBL" id="KAJ7301854.1"/>
    </source>
</evidence>
<dbReference type="Proteomes" id="UP001218218">
    <property type="component" value="Unassembled WGS sequence"/>
</dbReference>
<gene>
    <name evidence="2" type="ORF">DFH08DRAFT_827149</name>
</gene>
<feature type="region of interest" description="Disordered" evidence="1">
    <location>
        <begin position="133"/>
        <end position="170"/>
    </location>
</feature>
<keyword evidence="3" id="KW-1185">Reference proteome</keyword>
<evidence type="ECO:0000313" key="3">
    <source>
        <dbReference type="Proteomes" id="UP001218218"/>
    </source>
</evidence>
<sequence>MFSALRRNTDLQDTPVLLWRRLENVAPDRAALRPASPVDGRCEEFGNVAEQMEQVEGISREKDIVFWKRTGEMIDSGPTAAAFLCGLGCSRMSRYQAPATPARARTDARAECGRRPHLLTRRCRAAAARAGGRQADSAAGAAARIAGDSDGDVDESLRRRRHDRPRCQRDDPRACHRLPLDRRGGARAWITSPEGHGAMFLGRVSSRYFRGRHTSRQFASGSSVERLHVNLNALEYRYIVLKKEELEEQGNRVMGNTSQSDLLAEPARDAILEKCL</sequence>
<feature type="compositionally biased region" description="Low complexity" evidence="1">
    <location>
        <begin position="133"/>
        <end position="148"/>
    </location>
</feature>
<accession>A0AAD7E7K8</accession>
<name>A0AAD7E7K8_9AGAR</name>